<dbReference type="InterPro" id="IPR036236">
    <property type="entry name" value="Znf_C2H2_sf"/>
</dbReference>
<evidence type="ECO:0000256" key="5">
    <source>
        <dbReference type="ARBA" id="ARBA00022833"/>
    </source>
</evidence>
<sequence>MRESELMIAADGSLLDISLEEELSTSERFSCGICEASYARKANLKRHLKTHEDGCIKCSVCTQFLKNEDDKRKHIEVKHSPILCDSCGKIFS</sequence>
<dbReference type="PROSITE" id="PS00028">
    <property type="entry name" value="ZINC_FINGER_C2H2_1"/>
    <property type="match status" value="1"/>
</dbReference>
<keyword evidence="5" id="KW-0862">Zinc</keyword>
<accession>A0A9D4LJM6</accession>
<dbReference type="SMART" id="SM00355">
    <property type="entry name" value="ZnF_C2H2"/>
    <property type="match status" value="2"/>
</dbReference>
<dbReference type="InterPro" id="IPR013087">
    <property type="entry name" value="Znf_C2H2_type"/>
</dbReference>
<keyword evidence="6" id="KW-0539">Nucleus</keyword>
<dbReference type="AlphaFoldDB" id="A0A9D4LJM6"/>
<evidence type="ECO:0000256" key="4">
    <source>
        <dbReference type="ARBA" id="ARBA00022771"/>
    </source>
</evidence>
<comment type="subcellular location">
    <subcellularLocation>
        <location evidence="1">Nucleus</location>
    </subcellularLocation>
</comment>
<keyword evidence="4 7" id="KW-0863">Zinc-finger</keyword>
<evidence type="ECO:0000256" key="7">
    <source>
        <dbReference type="PROSITE-ProRule" id="PRU00042"/>
    </source>
</evidence>
<reference evidence="9" key="2">
    <citation type="submission" date="2020-11" db="EMBL/GenBank/DDBJ databases">
        <authorList>
            <person name="McCartney M.A."/>
            <person name="Auch B."/>
            <person name="Kono T."/>
            <person name="Mallez S."/>
            <person name="Becker A."/>
            <person name="Gohl D.M."/>
            <person name="Silverstein K.A.T."/>
            <person name="Koren S."/>
            <person name="Bechman K.B."/>
            <person name="Herman A."/>
            <person name="Abrahante J.E."/>
            <person name="Garbe J."/>
        </authorList>
    </citation>
    <scope>NUCLEOTIDE SEQUENCE</scope>
    <source>
        <strain evidence="9">Duluth1</strain>
        <tissue evidence="9">Whole animal</tissue>
    </source>
</reference>
<name>A0A9D4LJM6_DREPO</name>
<evidence type="ECO:0000256" key="2">
    <source>
        <dbReference type="ARBA" id="ARBA00022723"/>
    </source>
</evidence>
<evidence type="ECO:0000256" key="3">
    <source>
        <dbReference type="ARBA" id="ARBA00022737"/>
    </source>
</evidence>
<evidence type="ECO:0000259" key="8">
    <source>
        <dbReference type="PROSITE" id="PS50157"/>
    </source>
</evidence>
<dbReference type="Pfam" id="PF00096">
    <property type="entry name" value="zf-C2H2"/>
    <property type="match status" value="1"/>
</dbReference>
<dbReference type="Gene3D" id="3.30.160.60">
    <property type="entry name" value="Classic Zinc Finger"/>
    <property type="match status" value="1"/>
</dbReference>
<evidence type="ECO:0000256" key="6">
    <source>
        <dbReference type="ARBA" id="ARBA00023242"/>
    </source>
</evidence>
<feature type="domain" description="C2H2-type" evidence="8">
    <location>
        <begin position="29"/>
        <end position="51"/>
    </location>
</feature>
<keyword evidence="10" id="KW-1185">Reference proteome</keyword>
<keyword evidence="2" id="KW-0479">Metal-binding</keyword>
<protein>
    <recommendedName>
        <fullName evidence="8">C2H2-type domain-containing protein</fullName>
    </recommendedName>
</protein>
<dbReference type="SUPFAM" id="SSF57667">
    <property type="entry name" value="beta-beta-alpha zinc fingers"/>
    <property type="match status" value="1"/>
</dbReference>
<evidence type="ECO:0000313" key="10">
    <source>
        <dbReference type="Proteomes" id="UP000828390"/>
    </source>
</evidence>
<dbReference type="FunFam" id="3.30.160.60:FF:000145">
    <property type="entry name" value="Zinc finger protein 574"/>
    <property type="match status" value="1"/>
</dbReference>
<dbReference type="EMBL" id="JAIWYP010000003">
    <property type="protein sequence ID" value="KAH3859161.1"/>
    <property type="molecule type" value="Genomic_DNA"/>
</dbReference>
<dbReference type="Proteomes" id="UP000828390">
    <property type="component" value="Unassembled WGS sequence"/>
</dbReference>
<gene>
    <name evidence="9" type="ORF">DPMN_101877</name>
</gene>
<dbReference type="GO" id="GO:0005634">
    <property type="term" value="C:nucleus"/>
    <property type="evidence" value="ECO:0007669"/>
    <property type="project" value="UniProtKB-SubCell"/>
</dbReference>
<dbReference type="GO" id="GO:0008270">
    <property type="term" value="F:zinc ion binding"/>
    <property type="evidence" value="ECO:0007669"/>
    <property type="project" value="UniProtKB-KW"/>
</dbReference>
<organism evidence="9 10">
    <name type="scientific">Dreissena polymorpha</name>
    <name type="common">Zebra mussel</name>
    <name type="synonym">Mytilus polymorpha</name>
    <dbReference type="NCBI Taxonomy" id="45954"/>
    <lineage>
        <taxon>Eukaryota</taxon>
        <taxon>Metazoa</taxon>
        <taxon>Spiralia</taxon>
        <taxon>Lophotrochozoa</taxon>
        <taxon>Mollusca</taxon>
        <taxon>Bivalvia</taxon>
        <taxon>Autobranchia</taxon>
        <taxon>Heteroconchia</taxon>
        <taxon>Euheterodonta</taxon>
        <taxon>Imparidentia</taxon>
        <taxon>Neoheterodontei</taxon>
        <taxon>Myida</taxon>
        <taxon>Dreissenoidea</taxon>
        <taxon>Dreissenidae</taxon>
        <taxon>Dreissena</taxon>
    </lineage>
</organism>
<proteinExistence type="predicted"/>
<evidence type="ECO:0000313" key="9">
    <source>
        <dbReference type="EMBL" id="KAH3859161.1"/>
    </source>
</evidence>
<keyword evidence="3" id="KW-0677">Repeat</keyword>
<dbReference type="PROSITE" id="PS50157">
    <property type="entry name" value="ZINC_FINGER_C2H2_2"/>
    <property type="match status" value="1"/>
</dbReference>
<evidence type="ECO:0000256" key="1">
    <source>
        <dbReference type="ARBA" id="ARBA00004123"/>
    </source>
</evidence>
<comment type="caution">
    <text evidence="9">The sequence shown here is derived from an EMBL/GenBank/DDBJ whole genome shotgun (WGS) entry which is preliminary data.</text>
</comment>
<reference evidence="9" key="1">
    <citation type="journal article" date="2019" name="bioRxiv">
        <title>The Genome of the Zebra Mussel, Dreissena polymorpha: A Resource for Invasive Species Research.</title>
        <authorList>
            <person name="McCartney M.A."/>
            <person name="Auch B."/>
            <person name="Kono T."/>
            <person name="Mallez S."/>
            <person name="Zhang Y."/>
            <person name="Obille A."/>
            <person name="Becker A."/>
            <person name="Abrahante J.E."/>
            <person name="Garbe J."/>
            <person name="Badalamenti J.P."/>
            <person name="Herman A."/>
            <person name="Mangelson H."/>
            <person name="Liachko I."/>
            <person name="Sullivan S."/>
            <person name="Sone E.D."/>
            <person name="Koren S."/>
            <person name="Silverstein K.A.T."/>
            <person name="Beckman K.B."/>
            <person name="Gohl D.M."/>
        </authorList>
    </citation>
    <scope>NUCLEOTIDE SEQUENCE</scope>
    <source>
        <strain evidence="9">Duluth1</strain>
        <tissue evidence="9">Whole animal</tissue>
    </source>
</reference>